<evidence type="ECO:0000259" key="2">
    <source>
        <dbReference type="Pfam" id="PF13919"/>
    </source>
</evidence>
<feature type="domain" description="ASX DEUBAD" evidence="2">
    <location>
        <begin position="365"/>
        <end position="491"/>
    </location>
</feature>
<feature type="compositionally biased region" description="Basic and acidic residues" evidence="1">
    <location>
        <begin position="140"/>
        <end position="157"/>
    </location>
</feature>
<feature type="compositionally biased region" description="Polar residues" evidence="1">
    <location>
        <begin position="21"/>
        <end position="36"/>
    </location>
</feature>
<protein>
    <submittedName>
        <fullName evidence="3">Asx homology domain-containing protein</fullName>
    </submittedName>
</protein>
<dbReference type="GeneID" id="90034870"/>
<feature type="region of interest" description="Disordered" evidence="1">
    <location>
        <begin position="68"/>
        <end position="87"/>
    </location>
</feature>
<feature type="region of interest" description="Disordered" evidence="1">
    <location>
        <begin position="124"/>
        <end position="308"/>
    </location>
</feature>
<evidence type="ECO:0000256" key="1">
    <source>
        <dbReference type="SAM" id="MobiDB-lite"/>
    </source>
</evidence>
<reference evidence="3 4" key="1">
    <citation type="submission" date="2024-03" db="EMBL/GenBank/DDBJ databases">
        <title>Genome-scale model development and genomic sequencing of the oleaginous clade Lipomyces.</title>
        <authorList>
            <consortium name="Lawrence Berkeley National Laboratory"/>
            <person name="Czajka J.J."/>
            <person name="Han Y."/>
            <person name="Kim J."/>
            <person name="Mondo S.J."/>
            <person name="Hofstad B.A."/>
            <person name="Robles A."/>
            <person name="Haridas S."/>
            <person name="Riley R."/>
            <person name="LaButti K."/>
            <person name="Pangilinan J."/>
            <person name="Andreopoulos W."/>
            <person name="Lipzen A."/>
            <person name="Yan J."/>
            <person name="Wang M."/>
            <person name="Ng V."/>
            <person name="Grigoriev I.V."/>
            <person name="Spatafora J.W."/>
            <person name="Magnuson J.K."/>
            <person name="Baker S.E."/>
            <person name="Pomraning K.R."/>
        </authorList>
    </citation>
    <scope>NUCLEOTIDE SEQUENCE [LARGE SCALE GENOMIC DNA]</scope>
    <source>
        <strain evidence="3 4">Phaff 52-87</strain>
    </source>
</reference>
<organism evidence="3 4">
    <name type="scientific">Myxozyma melibiosi</name>
    <dbReference type="NCBI Taxonomy" id="54550"/>
    <lineage>
        <taxon>Eukaryota</taxon>
        <taxon>Fungi</taxon>
        <taxon>Dikarya</taxon>
        <taxon>Ascomycota</taxon>
        <taxon>Saccharomycotina</taxon>
        <taxon>Lipomycetes</taxon>
        <taxon>Lipomycetales</taxon>
        <taxon>Lipomycetaceae</taxon>
        <taxon>Myxozyma</taxon>
    </lineage>
</organism>
<keyword evidence="4" id="KW-1185">Reference proteome</keyword>
<dbReference type="Proteomes" id="UP001498771">
    <property type="component" value="Unassembled WGS sequence"/>
</dbReference>
<dbReference type="InterPro" id="IPR028020">
    <property type="entry name" value="ASX_DEUBAD_dom"/>
</dbReference>
<feature type="region of interest" description="Disordered" evidence="1">
    <location>
        <begin position="1"/>
        <end position="60"/>
    </location>
</feature>
<gene>
    <name evidence="3" type="ORF">BZA70DRAFT_105222</name>
</gene>
<feature type="compositionally biased region" description="Acidic residues" evidence="1">
    <location>
        <begin position="221"/>
        <end position="241"/>
    </location>
</feature>
<name>A0ABR1F9D5_9ASCO</name>
<feature type="compositionally biased region" description="Polar residues" evidence="1">
    <location>
        <begin position="44"/>
        <end position="56"/>
    </location>
</feature>
<dbReference type="Pfam" id="PF13919">
    <property type="entry name" value="ASXH"/>
    <property type="match status" value="1"/>
</dbReference>
<feature type="compositionally biased region" description="Basic and acidic residues" evidence="1">
    <location>
        <begin position="176"/>
        <end position="190"/>
    </location>
</feature>
<proteinExistence type="predicted"/>
<evidence type="ECO:0000313" key="3">
    <source>
        <dbReference type="EMBL" id="KAK7206469.1"/>
    </source>
</evidence>
<feature type="region of interest" description="Disordered" evidence="1">
    <location>
        <begin position="330"/>
        <end position="358"/>
    </location>
</feature>
<dbReference type="RefSeq" id="XP_064769502.1">
    <property type="nucleotide sequence ID" value="XM_064909358.1"/>
</dbReference>
<comment type="caution">
    <text evidence="3">The sequence shown here is derived from an EMBL/GenBank/DDBJ whole genome shotgun (WGS) entry which is preliminary data.</text>
</comment>
<dbReference type="EMBL" id="JBBJBU010000002">
    <property type="protein sequence ID" value="KAK7206469.1"/>
    <property type="molecule type" value="Genomic_DNA"/>
</dbReference>
<accession>A0ABR1F9D5</accession>
<sequence length="495" mass="54793">MNVPEHLVLLTSDEDDDVLTPFTTNKRVMDDSQTLRNDNKRQKTSLSQSEASQNRITAGGEEVLETQLIADSDASAGGSGYPTQIGHDANDEYERIERALLPTQPIVESQQRSMSGRVMRQESQALASTQAIFDPESEEDSQRYREVRDSQRYRDIEDTQPVAEDEEVQVYQTPPRAREREGDVGVHERLASNNYVPESPLATAAAAEIPSSMPEGGDGQVCDDNDEGNEGDDEQSADEDMSPGVPGAEDRYNPGAEMSLQVLQDEDETELAADGYDDLFPAGTVSRLGEGDGDSGMVPRRGDEGPAESLPELALELLAAADVEAPHDTPAEIMDGEESDKSERAPVVQKKTASRKRTAAVVSTAGDNRRTMSIDFLLTSRRSPLVDLPSLSCLINETTFMSLPLESQRKLVSLLPAVDKTRDESGEEGIRVGFFESNMVLQDAMRYLQDDLREGRYMKGYSNEVKKARRVIDEGGIEKYKEDKFEQWWGKRARE</sequence>
<feature type="compositionally biased region" description="Acidic residues" evidence="1">
    <location>
        <begin position="264"/>
        <end position="277"/>
    </location>
</feature>
<evidence type="ECO:0000313" key="4">
    <source>
        <dbReference type="Proteomes" id="UP001498771"/>
    </source>
</evidence>